<dbReference type="EMBL" id="PDOF01000001">
    <property type="protein sequence ID" value="PYZ97562.1"/>
    <property type="molecule type" value="Genomic_DNA"/>
</dbReference>
<evidence type="ECO:0008006" key="3">
    <source>
        <dbReference type="Google" id="ProtNLM"/>
    </source>
</evidence>
<keyword evidence="2" id="KW-1185">Reference proteome</keyword>
<sequence length="327" mass="37370">MRILHAPTEIAGQMGQLCQGLSELGMQVKGYNWFHSYLAYAGETTDTDAFELAKMIEEITAWADVFHFHNGNTLLPQLLDLPMLKASGKKRVMHHWGNDVRTVAKVKKHNNYMLPPSYYSDSEIHRRLMLLKGVFDTCIIQDYEMMPYVKSYYKHIHVLPLACTLSRFPERLPSAQETKPKIVHAPTNREFKGSSFVETAFKKLEQAEHFSFRTVEKMSHAAALKSYEEADIVVDQLLCGTYGMLSVEAMAMGKVVVAYIRPDVKAQLPKTLPIVNAKPETLAEVLRELIRDPELRHETGRKSRAFVKEHHDARIVAEKLRLIYGQL</sequence>
<comment type="caution">
    <text evidence="1">The sequence shown here is derived from an EMBL/GenBank/DDBJ whole genome shotgun (WGS) entry which is preliminary data.</text>
</comment>
<protein>
    <recommendedName>
        <fullName evidence="3">Glycosyltransferase family 1 protein</fullName>
    </recommendedName>
</protein>
<proteinExistence type="predicted"/>
<evidence type="ECO:0000313" key="1">
    <source>
        <dbReference type="EMBL" id="PYZ97562.1"/>
    </source>
</evidence>
<organism evidence="1 2">
    <name type="scientific">Alteribacter lacisalsi</name>
    <dbReference type="NCBI Taxonomy" id="2045244"/>
    <lineage>
        <taxon>Bacteria</taxon>
        <taxon>Bacillati</taxon>
        <taxon>Bacillota</taxon>
        <taxon>Bacilli</taxon>
        <taxon>Bacillales</taxon>
        <taxon>Bacillaceae</taxon>
        <taxon>Alteribacter</taxon>
    </lineage>
</organism>
<name>A0A2W0HKF5_9BACI</name>
<accession>A0A2W0HKF5</accession>
<dbReference type="AlphaFoldDB" id="A0A2W0HKF5"/>
<dbReference type="Proteomes" id="UP000248066">
    <property type="component" value="Unassembled WGS sequence"/>
</dbReference>
<dbReference type="Gene3D" id="3.40.50.2000">
    <property type="entry name" value="Glycogen Phosphorylase B"/>
    <property type="match status" value="1"/>
</dbReference>
<dbReference type="OrthoDB" id="9809622at2"/>
<dbReference type="SUPFAM" id="SSF53756">
    <property type="entry name" value="UDP-Glycosyltransferase/glycogen phosphorylase"/>
    <property type="match status" value="1"/>
</dbReference>
<dbReference type="RefSeq" id="WP_110516766.1">
    <property type="nucleotide sequence ID" value="NZ_PDOF01000001.1"/>
</dbReference>
<gene>
    <name evidence="1" type="ORF">CR205_02910</name>
</gene>
<reference evidence="1 2" key="1">
    <citation type="submission" date="2017-10" db="EMBL/GenBank/DDBJ databases">
        <title>Bacillus sp. nov., a halophilic bacterium isolated from a Yangshapao Lake.</title>
        <authorList>
            <person name="Wang H."/>
        </authorList>
    </citation>
    <scope>NUCLEOTIDE SEQUENCE [LARGE SCALE GENOMIC DNA]</scope>
    <source>
        <strain evidence="1 2">YSP-3</strain>
    </source>
</reference>
<evidence type="ECO:0000313" key="2">
    <source>
        <dbReference type="Proteomes" id="UP000248066"/>
    </source>
</evidence>